<evidence type="ECO:0000313" key="8">
    <source>
        <dbReference type="Proteomes" id="UP001154420"/>
    </source>
</evidence>
<feature type="transmembrane region" description="Helical" evidence="6">
    <location>
        <begin position="215"/>
        <end position="239"/>
    </location>
</feature>
<feature type="transmembrane region" description="Helical" evidence="6">
    <location>
        <begin position="66"/>
        <end position="90"/>
    </location>
</feature>
<accession>A0A9X5BEB2</accession>
<dbReference type="Proteomes" id="UP001154420">
    <property type="component" value="Unassembled WGS sequence"/>
</dbReference>
<feature type="transmembrane region" description="Helical" evidence="6">
    <location>
        <begin position="307"/>
        <end position="328"/>
    </location>
</feature>
<comment type="subcellular location">
    <subcellularLocation>
        <location evidence="1">Cell membrane</location>
        <topology evidence="1">Multi-pass membrane protein</topology>
    </subcellularLocation>
</comment>
<feature type="transmembrane region" description="Helical" evidence="6">
    <location>
        <begin position="349"/>
        <end position="370"/>
    </location>
</feature>
<evidence type="ECO:0000256" key="2">
    <source>
        <dbReference type="ARBA" id="ARBA00022475"/>
    </source>
</evidence>
<keyword evidence="3 6" id="KW-0812">Transmembrane</keyword>
<dbReference type="GO" id="GO:0005886">
    <property type="term" value="C:plasma membrane"/>
    <property type="evidence" value="ECO:0007669"/>
    <property type="project" value="UniProtKB-SubCell"/>
</dbReference>
<feature type="transmembrane region" description="Helical" evidence="6">
    <location>
        <begin position="143"/>
        <end position="163"/>
    </location>
</feature>
<evidence type="ECO:0000256" key="1">
    <source>
        <dbReference type="ARBA" id="ARBA00004651"/>
    </source>
</evidence>
<dbReference type="InterPro" id="IPR050833">
    <property type="entry name" value="Poly_Biosynth_Transport"/>
</dbReference>
<reference evidence="7" key="1">
    <citation type="submission" date="2018-09" db="EMBL/GenBank/DDBJ databases">
        <title>Murine metabolic-syndrome-specific gut microbial biobank.</title>
        <authorList>
            <person name="Liu C."/>
        </authorList>
    </citation>
    <scope>NUCLEOTIDE SEQUENCE</scope>
    <source>
        <strain evidence="7">D42-62</strain>
    </source>
</reference>
<dbReference type="AlphaFoldDB" id="A0A9X5BEB2"/>
<keyword evidence="5 6" id="KW-0472">Membrane</keyword>
<protein>
    <recommendedName>
        <fullName evidence="9">Polysaccharide biosynthesis protein C-terminal domain-containing protein</fullName>
    </recommendedName>
</protein>
<evidence type="ECO:0000256" key="4">
    <source>
        <dbReference type="ARBA" id="ARBA00022989"/>
    </source>
</evidence>
<feature type="transmembrane region" description="Helical" evidence="6">
    <location>
        <begin position="390"/>
        <end position="411"/>
    </location>
</feature>
<proteinExistence type="predicted"/>
<feature type="transmembrane region" description="Helical" evidence="6">
    <location>
        <begin position="477"/>
        <end position="498"/>
    </location>
</feature>
<organism evidence="7 8">
    <name type="scientific">Parablautia muri</name>
    <dbReference type="NCBI Taxonomy" id="2320879"/>
    <lineage>
        <taxon>Bacteria</taxon>
        <taxon>Bacillati</taxon>
        <taxon>Bacillota</taxon>
        <taxon>Clostridia</taxon>
        <taxon>Lachnospirales</taxon>
        <taxon>Lachnospiraceae</taxon>
        <taxon>Parablautia</taxon>
    </lineage>
</organism>
<keyword evidence="8" id="KW-1185">Reference proteome</keyword>
<feature type="transmembrane region" description="Helical" evidence="6">
    <location>
        <begin position="444"/>
        <end position="465"/>
    </location>
</feature>
<gene>
    <name evidence="7" type="ORF">D5281_05910</name>
</gene>
<dbReference type="PANTHER" id="PTHR30250">
    <property type="entry name" value="PST FAMILY PREDICTED COLANIC ACID TRANSPORTER"/>
    <property type="match status" value="1"/>
</dbReference>
<evidence type="ECO:0000313" key="7">
    <source>
        <dbReference type="EMBL" id="NBJ92135.1"/>
    </source>
</evidence>
<keyword evidence="4 6" id="KW-1133">Transmembrane helix</keyword>
<evidence type="ECO:0008006" key="9">
    <source>
        <dbReference type="Google" id="ProtNLM"/>
    </source>
</evidence>
<keyword evidence="2" id="KW-1003">Cell membrane</keyword>
<dbReference type="PANTHER" id="PTHR30250:SF21">
    <property type="entry name" value="LIPID II FLIPPASE MURJ"/>
    <property type="match status" value="1"/>
</dbReference>
<feature type="transmembrane region" description="Helical" evidence="6">
    <location>
        <begin position="418"/>
        <end position="438"/>
    </location>
</feature>
<evidence type="ECO:0000256" key="6">
    <source>
        <dbReference type="SAM" id="Phobius"/>
    </source>
</evidence>
<feature type="transmembrane region" description="Helical" evidence="6">
    <location>
        <begin position="175"/>
        <end position="195"/>
    </location>
</feature>
<feature type="transmembrane region" description="Helical" evidence="6">
    <location>
        <begin position="29"/>
        <end position="46"/>
    </location>
</feature>
<sequence>MHLAGRRFQTGSGQERYMRIPARKPRKDYYTAITWIALIGTLIFRIPLVRMMGDKGIAYFGVANEIYLAVAGALSYGLSEAVSVLVRYRLRRGQIKGAGKVLGSALCIGGGIGLILTFIVGLGGQSLAEKLFHVPLSGMAVRLMAPAMLFSVLTGVLKGYFQGNGSKLPAMHSELLHMIFLFLGGLIGTLILHRYGVKVSALLQNEDYAAAYGAMGASIGLLAASVLSFFYMLILYSIFRRNQSKQAQEGREVQRGQDSGFRILYMLMGTGLVYGIYFFGFHVLPLLDQYLLFSSGSDAYITQWGAYYGRCLVVTGIVCGAIHMVCLAPMKRIVAGMERGDQLLAKERLGILLHQCAVISIPVAVILAVLAENILDLLFKGNNGQAAMWVQVWCVAIVLEIFASAFMEIFICGRKAKIAAAIGAITLLLHVGSALLFLKIAKLGILAIVIALIVFYGAAAVLGFLAVSRIYQYRQEWIRTFGVTLIASAVAGLAALLLNKVLLSLLGAVPSLVICILVGAAVYMVLLVVLRAFESGELEEMAGGRLLMMLADLLHFV</sequence>
<comment type="caution">
    <text evidence="7">The sequence shown here is derived from an EMBL/GenBank/DDBJ whole genome shotgun (WGS) entry which is preliminary data.</text>
</comment>
<dbReference type="EMBL" id="QZDT01000006">
    <property type="protein sequence ID" value="NBJ92135.1"/>
    <property type="molecule type" value="Genomic_DNA"/>
</dbReference>
<feature type="transmembrane region" description="Helical" evidence="6">
    <location>
        <begin position="102"/>
        <end position="123"/>
    </location>
</feature>
<name>A0A9X5BEB2_9FIRM</name>
<feature type="transmembrane region" description="Helical" evidence="6">
    <location>
        <begin position="260"/>
        <end position="287"/>
    </location>
</feature>
<feature type="transmembrane region" description="Helical" evidence="6">
    <location>
        <begin position="504"/>
        <end position="530"/>
    </location>
</feature>
<evidence type="ECO:0000256" key="5">
    <source>
        <dbReference type="ARBA" id="ARBA00023136"/>
    </source>
</evidence>
<evidence type="ECO:0000256" key="3">
    <source>
        <dbReference type="ARBA" id="ARBA00022692"/>
    </source>
</evidence>